<keyword evidence="3 6" id="KW-0067">ATP-binding</keyword>
<evidence type="ECO:0000256" key="3">
    <source>
        <dbReference type="ARBA" id="ARBA00022840"/>
    </source>
</evidence>
<dbReference type="InterPro" id="IPR017871">
    <property type="entry name" value="ABC_transporter-like_CS"/>
</dbReference>
<evidence type="ECO:0000256" key="1">
    <source>
        <dbReference type="ARBA" id="ARBA00022448"/>
    </source>
</evidence>
<gene>
    <name evidence="6" type="ORF">H9735_12270</name>
</gene>
<dbReference type="SMART" id="SM00382">
    <property type="entry name" value="AAA"/>
    <property type="match status" value="1"/>
</dbReference>
<dbReference type="InterPro" id="IPR050093">
    <property type="entry name" value="ABC_SmlMolc_Importer"/>
</dbReference>
<dbReference type="PANTHER" id="PTHR42781:SF4">
    <property type="entry name" value="SPERMIDINE_PUTRESCINE IMPORT ATP-BINDING PROTEIN POTA"/>
    <property type="match status" value="1"/>
</dbReference>
<protein>
    <recommendedName>
        <fullName evidence="4">ABC-type quaternary amine transporter</fullName>
        <ecNumber evidence="4">7.6.2.9</ecNumber>
    </recommendedName>
</protein>
<organism evidence="6 7">
    <name type="scientific">Candidatus Anaerostipes excrementavium</name>
    <dbReference type="NCBI Taxonomy" id="2838463"/>
    <lineage>
        <taxon>Bacteria</taxon>
        <taxon>Bacillati</taxon>
        <taxon>Bacillota</taxon>
        <taxon>Clostridia</taxon>
        <taxon>Lachnospirales</taxon>
        <taxon>Lachnospiraceae</taxon>
        <taxon>Anaerostipes</taxon>
    </lineage>
</organism>
<proteinExistence type="predicted"/>
<dbReference type="FunFam" id="3.40.50.300:FF:000425">
    <property type="entry name" value="Probable ABC transporter, ATP-binding subunit"/>
    <property type="match status" value="1"/>
</dbReference>
<keyword evidence="1" id="KW-0813">Transport</keyword>
<evidence type="ECO:0000256" key="2">
    <source>
        <dbReference type="ARBA" id="ARBA00022741"/>
    </source>
</evidence>
<dbReference type="GO" id="GO:0015418">
    <property type="term" value="F:ABC-type quaternary ammonium compound transporting activity"/>
    <property type="evidence" value="ECO:0007669"/>
    <property type="project" value="UniProtKB-EC"/>
</dbReference>
<evidence type="ECO:0000256" key="4">
    <source>
        <dbReference type="ARBA" id="ARBA00066388"/>
    </source>
</evidence>
<reference evidence="6" key="2">
    <citation type="submission" date="2021-04" db="EMBL/GenBank/DDBJ databases">
        <authorList>
            <person name="Gilroy R."/>
        </authorList>
    </citation>
    <scope>NUCLEOTIDE SEQUENCE</scope>
    <source>
        <strain evidence="6">CHK191-13928</strain>
    </source>
</reference>
<dbReference type="SUPFAM" id="SSF52540">
    <property type="entry name" value="P-loop containing nucleoside triphosphate hydrolases"/>
    <property type="match status" value="1"/>
</dbReference>
<sequence length="260" mass="29370">MLKLENIKKSYDDTTVLDGINLEIQDGEIVSILGPSGCGKTTLLNLILGITDIDSGKILYNGEDLTNVPMEKRGFNIVFQDYALFPNLNVYKNITYGLKNKPDISTKEEVEDLIDLLGLREHLTKKIEQLSGGQKQRVALARTMVMKPKILLLDEPLSALDGVIKESIKDRIKTIAKEYHLTTIIVTHDPEEALTLSDRVMIVNEGKIAQFGQPDEIIHKPSDEFVEKFILNQLRIKRNNIFTLFGDQKNHQNGKEIRVS</sequence>
<dbReference type="Proteomes" id="UP000886721">
    <property type="component" value="Unassembled WGS sequence"/>
</dbReference>
<accession>A0A9D1WY10</accession>
<dbReference type="EC" id="7.6.2.9" evidence="4"/>
<dbReference type="PROSITE" id="PS00211">
    <property type="entry name" value="ABC_TRANSPORTER_1"/>
    <property type="match status" value="1"/>
</dbReference>
<dbReference type="GO" id="GO:0016887">
    <property type="term" value="F:ATP hydrolysis activity"/>
    <property type="evidence" value="ECO:0007669"/>
    <property type="project" value="InterPro"/>
</dbReference>
<evidence type="ECO:0000313" key="6">
    <source>
        <dbReference type="EMBL" id="HIX68880.1"/>
    </source>
</evidence>
<dbReference type="EMBL" id="DXEM01000036">
    <property type="protein sequence ID" value="HIX68880.1"/>
    <property type="molecule type" value="Genomic_DNA"/>
</dbReference>
<dbReference type="Pfam" id="PF00005">
    <property type="entry name" value="ABC_tran"/>
    <property type="match status" value="1"/>
</dbReference>
<evidence type="ECO:0000259" key="5">
    <source>
        <dbReference type="PROSITE" id="PS50893"/>
    </source>
</evidence>
<feature type="domain" description="ABC transporter" evidence="5">
    <location>
        <begin position="2"/>
        <end position="230"/>
    </location>
</feature>
<dbReference type="PROSITE" id="PS50893">
    <property type="entry name" value="ABC_TRANSPORTER_2"/>
    <property type="match status" value="1"/>
</dbReference>
<keyword evidence="2" id="KW-0547">Nucleotide-binding</keyword>
<dbReference type="InterPro" id="IPR027417">
    <property type="entry name" value="P-loop_NTPase"/>
</dbReference>
<dbReference type="Gene3D" id="3.40.50.300">
    <property type="entry name" value="P-loop containing nucleotide triphosphate hydrolases"/>
    <property type="match status" value="1"/>
</dbReference>
<dbReference type="AlphaFoldDB" id="A0A9D1WY10"/>
<dbReference type="InterPro" id="IPR003593">
    <property type="entry name" value="AAA+_ATPase"/>
</dbReference>
<reference evidence="6" key="1">
    <citation type="journal article" date="2021" name="PeerJ">
        <title>Extensive microbial diversity within the chicken gut microbiome revealed by metagenomics and culture.</title>
        <authorList>
            <person name="Gilroy R."/>
            <person name="Ravi A."/>
            <person name="Getino M."/>
            <person name="Pursley I."/>
            <person name="Horton D.L."/>
            <person name="Alikhan N.F."/>
            <person name="Baker D."/>
            <person name="Gharbi K."/>
            <person name="Hall N."/>
            <person name="Watson M."/>
            <person name="Adriaenssens E.M."/>
            <person name="Foster-Nyarko E."/>
            <person name="Jarju S."/>
            <person name="Secka A."/>
            <person name="Antonio M."/>
            <person name="Oren A."/>
            <person name="Chaudhuri R.R."/>
            <person name="La Ragione R."/>
            <person name="Hildebrand F."/>
            <person name="Pallen M.J."/>
        </authorList>
    </citation>
    <scope>NUCLEOTIDE SEQUENCE</scope>
    <source>
        <strain evidence="6">CHK191-13928</strain>
    </source>
</reference>
<evidence type="ECO:0000313" key="7">
    <source>
        <dbReference type="Proteomes" id="UP000886721"/>
    </source>
</evidence>
<comment type="caution">
    <text evidence="6">The sequence shown here is derived from an EMBL/GenBank/DDBJ whole genome shotgun (WGS) entry which is preliminary data.</text>
</comment>
<dbReference type="PANTHER" id="PTHR42781">
    <property type="entry name" value="SPERMIDINE/PUTRESCINE IMPORT ATP-BINDING PROTEIN POTA"/>
    <property type="match status" value="1"/>
</dbReference>
<dbReference type="GO" id="GO:0005524">
    <property type="term" value="F:ATP binding"/>
    <property type="evidence" value="ECO:0007669"/>
    <property type="project" value="UniProtKB-KW"/>
</dbReference>
<name>A0A9D1WY10_9FIRM</name>
<dbReference type="InterPro" id="IPR003439">
    <property type="entry name" value="ABC_transporter-like_ATP-bd"/>
</dbReference>